<sequence length="61" mass="7161">MLKIPEDKIDWWFLFVELRRILWQLNAADAGIKVLFGNQGRYIPVRLLIARHISILSVQNA</sequence>
<dbReference type="AlphaFoldDB" id="I3IQW9"/>
<reference evidence="1 2" key="1">
    <citation type="journal article" date="2012" name="FEBS Lett.">
        <title>Anammox organism KSU-1 expresses a NirK-type copper-containing nitrite reductase instead of a NirS-type with cytochrome cd1.</title>
        <authorList>
            <person name="Hira D."/>
            <person name="Toh H."/>
            <person name="Migita C.T."/>
            <person name="Okubo H."/>
            <person name="Nishiyama T."/>
            <person name="Hattori M."/>
            <person name="Furukawa K."/>
            <person name="Fujii T."/>
        </authorList>
    </citation>
    <scope>NUCLEOTIDE SEQUENCE [LARGE SCALE GENOMIC DNA]</scope>
</reference>
<name>I3IQW9_9BACT</name>
<gene>
    <name evidence="1" type="ORF">KSU1_D0805</name>
</gene>
<evidence type="ECO:0000313" key="2">
    <source>
        <dbReference type="Proteomes" id="UP000002985"/>
    </source>
</evidence>
<dbReference type="Proteomes" id="UP000002985">
    <property type="component" value="Unassembled WGS sequence"/>
</dbReference>
<dbReference type="EMBL" id="BAFH01000004">
    <property type="protein sequence ID" value="GAB64114.1"/>
    <property type="molecule type" value="Genomic_DNA"/>
</dbReference>
<organism evidence="1 2">
    <name type="scientific">Candidatus Jettenia caeni</name>
    <dbReference type="NCBI Taxonomy" id="247490"/>
    <lineage>
        <taxon>Bacteria</taxon>
        <taxon>Pseudomonadati</taxon>
        <taxon>Planctomycetota</taxon>
        <taxon>Candidatus Brocadiia</taxon>
        <taxon>Candidatus Brocadiales</taxon>
        <taxon>Candidatus Brocadiaceae</taxon>
        <taxon>Candidatus Jettenia</taxon>
    </lineage>
</organism>
<proteinExistence type="predicted"/>
<accession>I3IQW9</accession>
<evidence type="ECO:0000313" key="1">
    <source>
        <dbReference type="EMBL" id="GAB64114.1"/>
    </source>
</evidence>
<keyword evidence="2" id="KW-1185">Reference proteome</keyword>
<comment type="caution">
    <text evidence="1">The sequence shown here is derived from an EMBL/GenBank/DDBJ whole genome shotgun (WGS) entry which is preliminary data.</text>
</comment>
<protein>
    <submittedName>
        <fullName evidence="1">Uncharacterized protein</fullName>
    </submittedName>
</protein>